<dbReference type="PANTHER" id="PTHR30151:SF25">
    <property type="entry name" value="TAURINE TRANSPORT SYSTEM PERMEASE PROTEIN TAUC"/>
    <property type="match status" value="1"/>
</dbReference>
<feature type="transmembrane region" description="Helical" evidence="7">
    <location>
        <begin position="134"/>
        <end position="153"/>
    </location>
</feature>
<keyword evidence="4 7" id="KW-0812">Transmembrane</keyword>
<evidence type="ECO:0000256" key="6">
    <source>
        <dbReference type="ARBA" id="ARBA00023136"/>
    </source>
</evidence>
<feature type="transmembrane region" description="Helical" evidence="7">
    <location>
        <begin position="197"/>
        <end position="218"/>
    </location>
</feature>
<evidence type="ECO:0000313" key="10">
    <source>
        <dbReference type="Proteomes" id="UP000269692"/>
    </source>
</evidence>
<evidence type="ECO:0000256" key="2">
    <source>
        <dbReference type="ARBA" id="ARBA00022448"/>
    </source>
</evidence>
<evidence type="ECO:0000256" key="1">
    <source>
        <dbReference type="ARBA" id="ARBA00004651"/>
    </source>
</evidence>
<evidence type="ECO:0000256" key="7">
    <source>
        <dbReference type="RuleBase" id="RU363032"/>
    </source>
</evidence>
<feature type="domain" description="ABC transmembrane type-1" evidence="8">
    <location>
        <begin position="68"/>
        <end position="248"/>
    </location>
</feature>
<dbReference type="InterPro" id="IPR035906">
    <property type="entry name" value="MetI-like_sf"/>
</dbReference>
<feature type="transmembrane region" description="Helical" evidence="7">
    <location>
        <begin position="12"/>
        <end position="31"/>
    </location>
</feature>
<dbReference type="CDD" id="cd06261">
    <property type="entry name" value="TM_PBP2"/>
    <property type="match status" value="1"/>
</dbReference>
<sequence>MAAASPLHRSLLGAPVIGGAAVVGFLIAWWVSAKSFDPMRIPQPGDVWDAAVQLATTGYAGGTLAQHTLQSIMLAFMGFAVAAGTALPIGLAMGMSRSAEAVFGPIVAFIRPIPPLAWIPLAIIWFGLGDGAKIFVIWFTAFVPTLINTFTGVRTVDPTIIAAARVHGAGPRRMLLDVILPGAAPLIFSGLRVSLQASWMALVAAELIGAFFGLGRVLMTAAQDIFPGMIVVAMAAVAVCGATMTWLLGVVERRCLPWLKVTP</sequence>
<evidence type="ECO:0000256" key="3">
    <source>
        <dbReference type="ARBA" id="ARBA00022475"/>
    </source>
</evidence>
<feature type="transmembrane region" description="Helical" evidence="7">
    <location>
        <begin position="72"/>
        <end position="94"/>
    </location>
</feature>
<comment type="subcellular location">
    <subcellularLocation>
        <location evidence="1 7">Cell membrane</location>
        <topology evidence="1 7">Multi-pass membrane protein</topology>
    </subcellularLocation>
</comment>
<dbReference type="Proteomes" id="UP000269692">
    <property type="component" value="Unassembled WGS sequence"/>
</dbReference>
<feature type="transmembrane region" description="Helical" evidence="7">
    <location>
        <begin position="225"/>
        <end position="248"/>
    </location>
</feature>
<comment type="caution">
    <text evidence="9">The sequence shown here is derived from an EMBL/GenBank/DDBJ whole genome shotgun (WGS) entry which is preliminary data.</text>
</comment>
<dbReference type="Pfam" id="PF00528">
    <property type="entry name" value="BPD_transp_1"/>
    <property type="match status" value="1"/>
</dbReference>
<dbReference type="PROSITE" id="PS50928">
    <property type="entry name" value="ABC_TM1"/>
    <property type="match status" value="1"/>
</dbReference>
<gene>
    <name evidence="9" type="ORF">D9R14_18320</name>
</gene>
<keyword evidence="5 7" id="KW-1133">Transmembrane helix</keyword>
<dbReference type="RefSeq" id="WP_121624792.1">
    <property type="nucleotide sequence ID" value="NZ_JACIIW010000010.1"/>
</dbReference>
<comment type="similarity">
    <text evidence="7">Belongs to the binding-protein-dependent transport system permease family.</text>
</comment>
<evidence type="ECO:0000259" key="8">
    <source>
        <dbReference type="PROSITE" id="PS50928"/>
    </source>
</evidence>
<keyword evidence="6 7" id="KW-0472">Membrane</keyword>
<dbReference type="InterPro" id="IPR000515">
    <property type="entry name" value="MetI-like"/>
</dbReference>
<dbReference type="EMBL" id="RCTF01000018">
    <property type="protein sequence ID" value="RLP74630.1"/>
    <property type="molecule type" value="Genomic_DNA"/>
</dbReference>
<proteinExistence type="inferred from homology"/>
<feature type="transmembrane region" description="Helical" evidence="7">
    <location>
        <begin position="106"/>
        <end position="128"/>
    </location>
</feature>
<dbReference type="OrthoDB" id="7300175at2"/>
<dbReference type="Gene3D" id="1.10.3720.10">
    <property type="entry name" value="MetI-like"/>
    <property type="match status" value="1"/>
</dbReference>
<dbReference type="GO" id="GO:0005886">
    <property type="term" value="C:plasma membrane"/>
    <property type="evidence" value="ECO:0007669"/>
    <property type="project" value="UniProtKB-SubCell"/>
</dbReference>
<keyword evidence="10" id="KW-1185">Reference proteome</keyword>
<name>A0A3L7A453_9HYPH</name>
<accession>A0A3L7A453</accession>
<evidence type="ECO:0000313" key="9">
    <source>
        <dbReference type="EMBL" id="RLP74630.1"/>
    </source>
</evidence>
<reference evidence="9 10" key="1">
    <citation type="submission" date="2018-10" db="EMBL/GenBank/DDBJ databases">
        <title>Xanthobacter tagetidis genome sequencing and assembly.</title>
        <authorList>
            <person name="Maclea K.S."/>
            <person name="Goen A.E."/>
            <person name="Fatima S.A."/>
        </authorList>
    </citation>
    <scope>NUCLEOTIDE SEQUENCE [LARGE SCALE GENOMIC DNA]</scope>
    <source>
        <strain evidence="9 10">ATCC 700314</strain>
    </source>
</reference>
<evidence type="ECO:0000256" key="4">
    <source>
        <dbReference type="ARBA" id="ARBA00022692"/>
    </source>
</evidence>
<dbReference type="PANTHER" id="PTHR30151">
    <property type="entry name" value="ALKANE SULFONATE ABC TRANSPORTER-RELATED, MEMBRANE SUBUNIT"/>
    <property type="match status" value="1"/>
</dbReference>
<dbReference type="GO" id="GO:0055085">
    <property type="term" value="P:transmembrane transport"/>
    <property type="evidence" value="ECO:0007669"/>
    <property type="project" value="InterPro"/>
</dbReference>
<dbReference type="GO" id="GO:0010438">
    <property type="term" value="P:cellular response to sulfur starvation"/>
    <property type="evidence" value="ECO:0007669"/>
    <property type="project" value="TreeGrafter"/>
</dbReference>
<keyword evidence="2 7" id="KW-0813">Transport</keyword>
<organism evidence="9 10">
    <name type="scientific">Xanthobacter tagetidis</name>
    <dbReference type="NCBI Taxonomy" id="60216"/>
    <lineage>
        <taxon>Bacteria</taxon>
        <taxon>Pseudomonadati</taxon>
        <taxon>Pseudomonadota</taxon>
        <taxon>Alphaproteobacteria</taxon>
        <taxon>Hyphomicrobiales</taxon>
        <taxon>Xanthobacteraceae</taxon>
        <taxon>Xanthobacter</taxon>
    </lineage>
</organism>
<protein>
    <submittedName>
        <fullName evidence="9">ABC transporter permease</fullName>
    </submittedName>
</protein>
<evidence type="ECO:0000256" key="5">
    <source>
        <dbReference type="ARBA" id="ARBA00022989"/>
    </source>
</evidence>
<dbReference type="AlphaFoldDB" id="A0A3L7A453"/>
<dbReference type="SUPFAM" id="SSF161098">
    <property type="entry name" value="MetI-like"/>
    <property type="match status" value="1"/>
</dbReference>
<keyword evidence="3" id="KW-1003">Cell membrane</keyword>